<evidence type="ECO:0000313" key="2">
    <source>
        <dbReference type="EMBL" id="KMW14009.1"/>
    </source>
</evidence>
<dbReference type="Proteomes" id="UP000037392">
    <property type="component" value="Unassembled WGS sequence"/>
</dbReference>
<dbReference type="Gene3D" id="1.10.260.40">
    <property type="entry name" value="lambda repressor-like DNA-binding domains"/>
    <property type="match status" value="1"/>
</dbReference>
<evidence type="ECO:0000259" key="1">
    <source>
        <dbReference type="PROSITE" id="PS50943"/>
    </source>
</evidence>
<dbReference type="RefSeq" id="WP_007868984.1">
    <property type="nucleotide sequence ID" value="NZ_KQ235884.1"/>
</dbReference>
<dbReference type="AlphaFoldDB" id="A0A0J9BPB0"/>
<proteinExistence type="predicted"/>
<dbReference type="InterPro" id="IPR001387">
    <property type="entry name" value="Cro/C1-type_HTH"/>
</dbReference>
<sequence>MSFELERIEELCQERGWSHYRLAIEMDTSPNNIGNLFRRTTVPSIPTIRRICDVMGITIAQFYSTDGVQMTLNPQQKRVLDLYDKLDQTDKLRAEAYMEGLSAKDQSH</sequence>
<organism evidence="2 3">
    <name type="scientific">[Clostridium] citroniae WAL-19142</name>
    <dbReference type="NCBI Taxonomy" id="742734"/>
    <lineage>
        <taxon>Bacteria</taxon>
        <taxon>Bacillati</taxon>
        <taxon>Bacillota</taxon>
        <taxon>Clostridia</taxon>
        <taxon>Lachnospirales</taxon>
        <taxon>Lachnospiraceae</taxon>
        <taxon>Enterocloster</taxon>
    </lineage>
</organism>
<accession>A0A0J9BPB0</accession>
<dbReference type="PROSITE" id="PS50943">
    <property type="entry name" value="HTH_CROC1"/>
    <property type="match status" value="1"/>
</dbReference>
<dbReference type="SUPFAM" id="SSF47413">
    <property type="entry name" value="lambda repressor-like DNA-binding domains"/>
    <property type="match status" value="1"/>
</dbReference>
<dbReference type="EMBL" id="ADLK01000042">
    <property type="protein sequence ID" value="KMW14009.1"/>
    <property type="molecule type" value="Genomic_DNA"/>
</dbReference>
<evidence type="ECO:0000313" key="3">
    <source>
        <dbReference type="Proteomes" id="UP000037392"/>
    </source>
</evidence>
<dbReference type="Pfam" id="PF13443">
    <property type="entry name" value="HTH_26"/>
    <property type="match status" value="1"/>
</dbReference>
<feature type="domain" description="HTH cro/C1-type" evidence="1">
    <location>
        <begin position="8"/>
        <end position="62"/>
    </location>
</feature>
<dbReference type="CDD" id="cd00093">
    <property type="entry name" value="HTH_XRE"/>
    <property type="match status" value="1"/>
</dbReference>
<dbReference type="InterPro" id="IPR010982">
    <property type="entry name" value="Lambda_DNA-bd_dom_sf"/>
</dbReference>
<protein>
    <recommendedName>
        <fullName evidence="1">HTH cro/C1-type domain-containing protein</fullName>
    </recommendedName>
</protein>
<comment type="caution">
    <text evidence="2">The sequence shown here is derived from an EMBL/GenBank/DDBJ whole genome shotgun (WGS) entry which is preliminary data.</text>
</comment>
<dbReference type="GO" id="GO:0003677">
    <property type="term" value="F:DNA binding"/>
    <property type="evidence" value="ECO:0007669"/>
    <property type="project" value="InterPro"/>
</dbReference>
<name>A0A0J9BPB0_9FIRM</name>
<dbReference type="GeneID" id="93164784"/>
<dbReference type="PATRIC" id="fig|742734.4.peg.5295"/>
<reference evidence="2 3" key="1">
    <citation type="submission" date="2011-04" db="EMBL/GenBank/DDBJ databases">
        <title>The Genome Sequence of Clostridium citroniae WAL-19142.</title>
        <authorList>
            <consortium name="The Broad Institute Genome Sequencing Platform"/>
            <person name="Earl A."/>
            <person name="Ward D."/>
            <person name="Feldgarden M."/>
            <person name="Gevers D."/>
            <person name="Warren Y.A."/>
            <person name="Tyrrell K.L."/>
            <person name="Citron D.M."/>
            <person name="Goldstein E.J."/>
            <person name="Daigneault M."/>
            <person name="Allen-Vercoe E."/>
            <person name="Young S.K."/>
            <person name="Zeng Q."/>
            <person name="Gargeya S."/>
            <person name="Fitzgerald M."/>
            <person name="Haas B."/>
            <person name="Abouelleil A."/>
            <person name="Alvarado L."/>
            <person name="Arachchi H.M."/>
            <person name="Berlin A."/>
            <person name="Brown A."/>
            <person name="Chapman S.B."/>
            <person name="Chen Z."/>
            <person name="Dunbar C."/>
            <person name="Freedman E."/>
            <person name="Gearin G."/>
            <person name="Gellesch M."/>
            <person name="Goldberg J."/>
            <person name="Griggs A."/>
            <person name="Gujja S."/>
            <person name="Heilman E.R."/>
            <person name="Heiman D."/>
            <person name="Howarth C."/>
            <person name="Larson L."/>
            <person name="Lui A."/>
            <person name="MacDonald P.J."/>
            <person name="Mehta T."/>
            <person name="Montmayeur A."/>
            <person name="Murphy C."/>
            <person name="Neiman D."/>
            <person name="Pearson M."/>
            <person name="Priest M."/>
            <person name="Roberts A."/>
            <person name="Saif S."/>
            <person name="Shea T."/>
            <person name="Shenoy N."/>
            <person name="Sisk P."/>
            <person name="Stolte C."/>
            <person name="Sykes S."/>
            <person name="White J."/>
            <person name="Yandava C."/>
            <person name="Wortman J."/>
            <person name="Nusbaum C."/>
            <person name="Birren B."/>
        </authorList>
    </citation>
    <scope>NUCLEOTIDE SEQUENCE [LARGE SCALE GENOMIC DNA]</scope>
    <source>
        <strain evidence="2 3">WAL-19142</strain>
    </source>
</reference>
<dbReference type="SMART" id="SM00530">
    <property type="entry name" value="HTH_XRE"/>
    <property type="match status" value="1"/>
</dbReference>
<gene>
    <name evidence="2" type="ORF">HMPREF9470_04948</name>
</gene>
<dbReference type="OrthoDB" id="1726456at2"/>